<evidence type="ECO:0000313" key="1">
    <source>
        <dbReference type="EMBL" id="MEX6429995.1"/>
    </source>
</evidence>
<name>A0ABV3Y3Y7_9ACTN</name>
<dbReference type="EMBL" id="JBFSHR010000031">
    <property type="protein sequence ID" value="MEX6429995.1"/>
    <property type="molecule type" value="Genomic_DNA"/>
</dbReference>
<dbReference type="RefSeq" id="WP_369084593.1">
    <property type="nucleotide sequence ID" value="NZ_JBFSHR010000031.1"/>
</dbReference>
<protein>
    <submittedName>
        <fullName evidence="1">Uncharacterized protein</fullName>
    </submittedName>
</protein>
<evidence type="ECO:0000313" key="2">
    <source>
        <dbReference type="Proteomes" id="UP001560267"/>
    </source>
</evidence>
<proteinExistence type="predicted"/>
<comment type="caution">
    <text evidence="1">The sequence shown here is derived from an EMBL/GenBank/DDBJ whole genome shotgun (WGS) entry which is preliminary data.</text>
</comment>
<sequence length="61" mass="6873">MISTPRNAQYRLDVDGGEFSLEPHYQSTWTSLRKRIVVTMEAPEPDDLLSRSLYSTSGVIG</sequence>
<gene>
    <name evidence="1" type="ORF">AB6A68_09110</name>
</gene>
<keyword evidence="2" id="KW-1185">Reference proteome</keyword>
<accession>A0ABV3Y3Y7</accession>
<dbReference type="Proteomes" id="UP001560267">
    <property type="component" value="Unassembled WGS sequence"/>
</dbReference>
<reference evidence="1 2" key="1">
    <citation type="submission" date="2024-07" db="EMBL/GenBank/DDBJ databases">
        <title>Draft Genome Sequence of Ferrimicrobium acidiphilum Strain YE2023, Isolated from a Pulp of Bioleach Reactor.</title>
        <authorList>
            <person name="Elkina Y.A."/>
            <person name="Bulaeva A.G."/>
            <person name="Beletsky A.V."/>
            <person name="Mardanov A.V."/>
        </authorList>
    </citation>
    <scope>NUCLEOTIDE SEQUENCE [LARGE SCALE GENOMIC DNA]</scope>
    <source>
        <strain evidence="1 2">YE2023</strain>
    </source>
</reference>
<organism evidence="1 2">
    <name type="scientific">Ferrimicrobium acidiphilum</name>
    <dbReference type="NCBI Taxonomy" id="121039"/>
    <lineage>
        <taxon>Bacteria</taxon>
        <taxon>Bacillati</taxon>
        <taxon>Actinomycetota</taxon>
        <taxon>Acidimicrobiia</taxon>
        <taxon>Acidimicrobiales</taxon>
        <taxon>Acidimicrobiaceae</taxon>
        <taxon>Ferrimicrobium</taxon>
    </lineage>
</organism>